<comment type="caution">
    <text evidence="1">The sequence shown here is derived from an EMBL/GenBank/DDBJ whole genome shotgun (WGS) entry which is preliminary data.</text>
</comment>
<dbReference type="Pfam" id="PF06629">
    <property type="entry name" value="MipA"/>
    <property type="match status" value="1"/>
</dbReference>
<reference evidence="2" key="1">
    <citation type="submission" date="2016-02" db="EMBL/GenBank/DDBJ databases">
        <authorList>
            <person name="Schultz-Johansen M."/>
            <person name="Glaring M.A."/>
            <person name="Bech P.K."/>
            <person name="Stougaard P."/>
        </authorList>
    </citation>
    <scope>NUCLEOTIDE SEQUENCE [LARGE SCALE GENOMIC DNA]</scope>
    <source>
        <strain evidence="2">S66</strain>
    </source>
</reference>
<protein>
    <recommendedName>
        <fullName evidence="3">MipA/OmpV family protein</fullName>
    </recommendedName>
</protein>
<dbReference type="Proteomes" id="UP000070299">
    <property type="component" value="Unassembled WGS sequence"/>
</dbReference>
<dbReference type="EMBL" id="LSNE01000003">
    <property type="protein sequence ID" value="KXI29828.1"/>
    <property type="molecule type" value="Genomic_DNA"/>
</dbReference>
<sequence length="301" mass="33016">MRGILTGISKTAEYIVLATMCLVSSNIAAQQDITLEDDLRPVWEAGLFTAVFDTPEYPAAGQNHTNVIAAPYFIYRGETIRIGDGAIARAVAIDKANYELDLSLAASFGANSEDNLARAGMPDIDFIFELGPQLKMRLRQFDFVENALAAHGSGELFLNLQARAVFSTDFSGIDHRGYVFQPMLVYRQRGWLSEKTALSVSLSPTWATEALHDYFYQVDTDFVTAQRPAYDAKGGYMGTSLALGFSFDATKDIRVFLGASTTIHDSAANQNSPLFIEKSTYSVGAGLVWRLFASEQRVAGR</sequence>
<evidence type="ECO:0008006" key="3">
    <source>
        <dbReference type="Google" id="ProtNLM"/>
    </source>
</evidence>
<evidence type="ECO:0000313" key="2">
    <source>
        <dbReference type="Proteomes" id="UP000070299"/>
    </source>
</evidence>
<dbReference type="STRING" id="1799789.AX660_07295"/>
<proteinExistence type="predicted"/>
<accession>A0A136A3L1</accession>
<name>A0A136A3L1_9ALTE</name>
<dbReference type="AlphaFoldDB" id="A0A136A3L1"/>
<evidence type="ECO:0000313" key="1">
    <source>
        <dbReference type="EMBL" id="KXI29828.1"/>
    </source>
</evidence>
<dbReference type="RefSeq" id="WP_068373059.1">
    <property type="nucleotide sequence ID" value="NZ_LSNE01000003.1"/>
</dbReference>
<organism evidence="1 2">
    <name type="scientific">Paraglaciecola hydrolytica</name>
    <dbReference type="NCBI Taxonomy" id="1799789"/>
    <lineage>
        <taxon>Bacteria</taxon>
        <taxon>Pseudomonadati</taxon>
        <taxon>Pseudomonadota</taxon>
        <taxon>Gammaproteobacteria</taxon>
        <taxon>Alteromonadales</taxon>
        <taxon>Alteromonadaceae</taxon>
        <taxon>Paraglaciecola</taxon>
    </lineage>
</organism>
<keyword evidence="2" id="KW-1185">Reference proteome</keyword>
<gene>
    <name evidence="1" type="ORF">AX660_07295</name>
</gene>
<dbReference type="InterPro" id="IPR010583">
    <property type="entry name" value="MipA"/>
</dbReference>